<dbReference type="Gene3D" id="1.10.10.10">
    <property type="entry name" value="Winged helix-like DNA-binding domain superfamily/Winged helix DNA-binding domain"/>
    <property type="match status" value="1"/>
</dbReference>
<keyword evidence="2" id="KW-0805">Transcription regulation</keyword>
<dbReference type="PANTHER" id="PTHR43133:SF51">
    <property type="entry name" value="RNA POLYMERASE SIGMA FACTOR"/>
    <property type="match status" value="1"/>
</dbReference>
<dbReference type="InterPro" id="IPR013249">
    <property type="entry name" value="RNA_pol_sigma70_r4_t2"/>
</dbReference>
<sequence length="185" mass="22374">MEEHWIKEIKKGDLHYFEKIIEKYKNPLYATILRMTKNPEDAQDLLQEVFIKLYRQIDKYNGNGSFAGWLHRVTVNHCLDTFRKHEYKIKKEEIQDYASEESQQPDVIYLQKENQRQLEKLISSLPEDERFIILLRYSNELSYEEIAESLNIPVTTVRNKLHRAKKKMRQNLKQKGEYFYDLSIK</sequence>
<dbReference type="GO" id="GO:0003677">
    <property type="term" value="F:DNA binding"/>
    <property type="evidence" value="ECO:0007669"/>
    <property type="project" value="InterPro"/>
</dbReference>
<evidence type="ECO:0000259" key="5">
    <source>
        <dbReference type="Pfam" id="PF04542"/>
    </source>
</evidence>
<evidence type="ECO:0000313" key="7">
    <source>
        <dbReference type="EMBL" id="KYG29413.1"/>
    </source>
</evidence>
<evidence type="ECO:0000256" key="4">
    <source>
        <dbReference type="ARBA" id="ARBA00023163"/>
    </source>
</evidence>
<gene>
    <name evidence="7" type="ORF">AZF04_07770</name>
</gene>
<dbReference type="InterPro" id="IPR007627">
    <property type="entry name" value="RNA_pol_sigma70_r2"/>
</dbReference>
<protein>
    <submittedName>
        <fullName evidence="7">RNA polymerase subunit sigma-70</fullName>
    </submittedName>
</protein>
<accession>A0A161Q1M8</accession>
<dbReference type="CDD" id="cd06171">
    <property type="entry name" value="Sigma70_r4"/>
    <property type="match status" value="1"/>
</dbReference>
<keyword evidence="8" id="KW-1185">Reference proteome</keyword>
<reference evidence="7" key="1">
    <citation type="submission" date="2016-02" db="EMBL/GenBank/DDBJ databases">
        <title>Genome sequence of Bacillus trypoxylicola KCTC 13244(T).</title>
        <authorList>
            <person name="Jeong H."/>
            <person name="Park S.-H."/>
            <person name="Choi S.-K."/>
        </authorList>
    </citation>
    <scope>NUCLEOTIDE SEQUENCE [LARGE SCALE GENOMIC DNA]</scope>
    <source>
        <strain evidence="7">KCTC 13244</strain>
    </source>
</reference>
<evidence type="ECO:0000313" key="8">
    <source>
        <dbReference type="Proteomes" id="UP000075806"/>
    </source>
</evidence>
<evidence type="ECO:0000256" key="1">
    <source>
        <dbReference type="ARBA" id="ARBA00010641"/>
    </source>
</evidence>
<keyword evidence="3" id="KW-0731">Sigma factor</keyword>
<dbReference type="STRING" id="519424.AZF04_07770"/>
<evidence type="ECO:0000259" key="6">
    <source>
        <dbReference type="Pfam" id="PF08281"/>
    </source>
</evidence>
<keyword evidence="4" id="KW-0804">Transcription</keyword>
<organism evidence="7 8">
    <name type="scientific">Alkalihalobacillus trypoxylicola</name>
    <dbReference type="NCBI Taxonomy" id="519424"/>
    <lineage>
        <taxon>Bacteria</taxon>
        <taxon>Bacillati</taxon>
        <taxon>Bacillota</taxon>
        <taxon>Bacilli</taxon>
        <taxon>Bacillales</taxon>
        <taxon>Bacillaceae</taxon>
        <taxon>Alkalihalobacillus</taxon>
    </lineage>
</organism>
<evidence type="ECO:0000256" key="2">
    <source>
        <dbReference type="ARBA" id="ARBA00023015"/>
    </source>
</evidence>
<dbReference type="InterPro" id="IPR014284">
    <property type="entry name" value="RNA_pol_sigma-70_dom"/>
</dbReference>
<dbReference type="Pfam" id="PF04542">
    <property type="entry name" value="Sigma70_r2"/>
    <property type="match status" value="1"/>
</dbReference>
<dbReference type="InterPro" id="IPR013324">
    <property type="entry name" value="RNA_pol_sigma_r3/r4-like"/>
</dbReference>
<dbReference type="SUPFAM" id="SSF88659">
    <property type="entry name" value="Sigma3 and sigma4 domains of RNA polymerase sigma factors"/>
    <property type="match status" value="1"/>
</dbReference>
<evidence type="ECO:0000256" key="3">
    <source>
        <dbReference type="ARBA" id="ARBA00023082"/>
    </source>
</evidence>
<dbReference type="RefSeq" id="WP_061949215.1">
    <property type="nucleotide sequence ID" value="NZ_LTAO01000023.1"/>
</dbReference>
<dbReference type="InterPro" id="IPR039425">
    <property type="entry name" value="RNA_pol_sigma-70-like"/>
</dbReference>
<dbReference type="GO" id="GO:0016987">
    <property type="term" value="F:sigma factor activity"/>
    <property type="evidence" value="ECO:0007669"/>
    <property type="project" value="UniProtKB-KW"/>
</dbReference>
<dbReference type="InterPro" id="IPR036388">
    <property type="entry name" value="WH-like_DNA-bd_sf"/>
</dbReference>
<feature type="domain" description="RNA polymerase sigma factor 70 region 4 type 2" evidence="6">
    <location>
        <begin position="116"/>
        <end position="168"/>
    </location>
</feature>
<dbReference type="AlphaFoldDB" id="A0A161Q1M8"/>
<feature type="domain" description="RNA polymerase sigma-70 region 2" evidence="5">
    <location>
        <begin position="20"/>
        <end position="85"/>
    </location>
</feature>
<dbReference type="Gene3D" id="1.10.1740.10">
    <property type="match status" value="1"/>
</dbReference>
<dbReference type="SUPFAM" id="SSF88946">
    <property type="entry name" value="Sigma2 domain of RNA polymerase sigma factors"/>
    <property type="match status" value="1"/>
</dbReference>
<proteinExistence type="inferred from homology"/>
<dbReference type="EMBL" id="LTAO01000023">
    <property type="protein sequence ID" value="KYG29413.1"/>
    <property type="molecule type" value="Genomic_DNA"/>
</dbReference>
<name>A0A161Q1M8_9BACI</name>
<dbReference type="InterPro" id="IPR013325">
    <property type="entry name" value="RNA_pol_sigma_r2"/>
</dbReference>
<dbReference type="OrthoDB" id="9785675at2"/>
<dbReference type="NCBIfam" id="TIGR02937">
    <property type="entry name" value="sigma70-ECF"/>
    <property type="match status" value="1"/>
</dbReference>
<dbReference type="Proteomes" id="UP000075806">
    <property type="component" value="Unassembled WGS sequence"/>
</dbReference>
<comment type="similarity">
    <text evidence="1">Belongs to the sigma-70 factor family. ECF subfamily.</text>
</comment>
<dbReference type="PANTHER" id="PTHR43133">
    <property type="entry name" value="RNA POLYMERASE ECF-TYPE SIGMA FACTO"/>
    <property type="match status" value="1"/>
</dbReference>
<comment type="caution">
    <text evidence="7">The sequence shown here is derived from an EMBL/GenBank/DDBJ whole genome shotgun (WGS) entry which is preliminary data.</text>
</comment>
<dbReference type="GO" id="GO:0006352">
    <property type="term" value="P:DNA-templated transcription initiation"/>
    <property type="evidence" value="ECO:0007669"/>
    <property type="project" value="InterPro"/>
</dbReference>
<dbReference type="Pfam" id="PF08281">
    <property type="entry name" value="Sigma70_r4_2"/>
    <property type="match status" value="1"/>
</dbReference>